<gene>
    <name evidence="3" type="ORF">CWS20_11215</name>
</gene>
<dbReference type="Proteomes" id="UP000233343">
    <property type="component" value="Unassembled WGS sequence"/>
</dbReference>
<name>A0A2N0ZHD9_9BACI</name>
<sequence length="113" mass="12574">MRRFAVFILVIVVAYAIFIDISKGTLPEAQEKSDEQPAVTASTTETEPDAPFIEKEVKPGDTVLSIVEKENNGLENVPINVIVTDFSTLNAGLKPEDIKYGQVYKFPTYEHEN</sequence>
<feature type="domain" description="LysM" evidence="2">
    <location>
        <begin position="53"/>
        <end position="106"/>
    </location>
</feature>
<feature type="region of interest" description="Disordered" evidence="1">
    <location>
        <begin position="27"/>
        <end position="49"/>
    </location>
</feature>
<proteinExistence type="predicted"/>
<protein>
    <recommendedName>
        <fullName evidence="2">LysM domain-containing protein</fullName>
    </recommendedName>
</protein>
<dbReference type="AlphaFoldDB" id="A0A2N0ZHD9"/>
<evidence type="ECO:0000313" key="3">
    <source>
        <dbReference type="EMBL" id="PKG28914.1"/>
    </source>
</evidence>
<organism evidence="3 4">
    <name type="scientific">Cytobacillus horneckiae</name>
    <dbReference type="NCBI Taxonomy" id="549687"/>
    <lineage>
        <taxon>Bacteria</taxon>
        <taxon>Bacillati</taxon>
        <taxon>Bacillota</taxon>
        <taxon>Bacilli</taxon>
        <taxon>Bacillales</taxon>
        <taxon>Bacillaceae</taxon>
        <taxon>Cytobacillus</taxon>
    </lineage>
</organism>
<dbReference type="InterPro" id="IPR018392">
    <property type="entry name" value="LysM"/>
</dbReference>
<keyword evidence="4" id="KW-1185">Reference proteome</keyword>
<accession>A0A2N0ZHD9</accession>
<evidence type="ECO:0000256" key="1">
    <source>
        <dbReference type="SAM" id="MobiDB-lite"/>
    </source>
</evidence>
<evidence type="ECO:0000313" key="4">
    <source>
        <dbReference type="Proteomes" id="UP000233343"/>
    </source>
</evidence>
<comment type="caution">
    <text evidence="3">The sequence shown here is derived from an EMBL/GenBank/DDBJ whole genome shotgun (WGS) entry which is preliminary data.</text>
</comment>
<evidence type="ECO:0000259" key="2">
    <source>
        <dbReference type="PROSITE" id="PS51782"/>
    </source>
</evidence>
<reference evidence="3 4" key="1">
    <citation type="journal article" date="2010" name="Int. J. Syst. Evol. Microbiol.">
        <title>Bacillus horneckiae sp. nov., isolated from a spacecraft-assembly clean room.</title>
        <authorList>
            <person name="Vaishampayan P."/>
            <person name="Probst A."/>
            <person name="Krishnamurthi S."/>
            <person name="Ghosh S."/>
            <person name="Osman S."/>
            <person name="McDowall A."/>
            <person name="Ruckmani A."/>
            <person name="Mayilraj S."/>
            <person name="Venkateswaran K."/>
        </authorList>
    </citation>
    <scope>NUCLEOTIDE SEQUENCE [LARGE SCALE GENOMIC DNA]</scope>
    <source>
        <strain evidence="4">1PO1SC</strain>
    </source>
</reference>
<dbReference type="RefSeq" id="WP_066201245.1">
    <property type="nucleotide sequence ID" value="NZ_CP194732.1"/>
</dbReference>
<dbReference type="EMBL" id="PISD01000021">
    <property type="protein sequence ID" value="PKG28914.1"/>
    <property type="molecule type" value="Genomic_DNA"/>
</dbReference>
<dbReference type="PROSITE" id="PS51782">
    <property type="entry name" value="LYSM"/>
    <property type="match status" value="1"/>
</dbReference>